<gene>
    <name evidence="1" type="ORF">O181_018254</name>
</gene>
<evidence type="ECO:0000313" key="2">
    <source>
        <dbReference type="Proteomes" id="UP000765509"/>
    </source>
</evidence>
<evidence type="ECO:0000313" key="1">
    <source>
        <dbReference type="EMBL" id="MBW0478539.1"/>
    </source>
</evidence>
<dbReference type="EMBL" id="AVOT02005227">
    <property type="protein sequence ID" value="MBW0478539.1"/>
    <property type="molecule type" value="Genomic_DNA"/>
</dbReference>
<proteinExistence type="predicted"/>
<reference evidence="1" key="1">
    <citation type="submission" date="2021-03" db="EMBL/GenBank/DDBJ databases">
        <title>Draft genome sequence of rust myrtle Austropuccinia psidii MF-1, a brazilian biotype.</title>
        <authorList>
            <person name="Quecine M.C."/>
            <person name="Pachon D.M.R."/>
            <person name="Bonatelli M.L."/>
            <person name="Correr F.H."/>
            <person name="Franceschini L.M."/>
            <person name="Leite T.F."/>
            <person name="Margarido G.R.A."/>
            <person name="Almeida C.A."/>
            <person name="Ferrarezi J.A."/>
            <person name="Labate C.A."/>
        </authorList>
    </citation>
    <scope>NUCLEOTIDE SEQUENCE</scope>
    <source>
        <strain evidence="1">MF-1</strain>
    </source>
</reference>
<accession>A0A9Q3GTL0</accession>
<comment type="caution">
    <text evidence="1">The sequence shown here is derived from an EMBL/GenBank/DDBJ whole genome shotgun (WGS) entry which is preliminary data.</text>
</comment>
<dbReference type="Proteomes" id="UP000765509">
    <property type="component" value="Unassembled WGS sequence"/>
</dbReference>
<keyword evidence="2" id="KW-1185">Reference proteome</keyword>
<protein>
    <submittedName>
        <fullName evidence="1">Uncharacterized protein</fullName>
    </submittedName>
</protein>
<dbReference type="AlphaFoldDB" id="A0A9Q3GTL0"/>
<name>A0A9Q3GTL0_9BASI</name>
<sequence>MSVVMSTVIAILLDSKYSKTLIVWSTDHTDHQGNSIAPAPESAHKESWTRCRINHERLLQRLHSQAGMVLFTLLSRSRGLHWINRGSVSWPAPGGGSAILEDDPVPPSSVTFAASCRKQGAIRPMQWRQSLVDKTHQLTHHRLGHWRDDGDSLDETWIVAARAMRFGMSHVSPLSDYDQTWTGRNSIPG</sequence>
<organism evidence="1 2">
    <name type="scientific">Austropuccinia psidii MF-1</name>
    <dbReference type="NCBI Taxonomy" id="1389203"/>
    <lineage>
        <taxon>Eukaryota</taxon>
        <taxon>Fungi</taxon>
        <taxon>Dikarya</taxon>
        <taxon>Basidiomycota</taxon>
        <taxon>Pucciniomycotina</taxon>
        <taxon>Pucciniomycetes</taxon>
        <taxon>Pucciniales</taxon>
        <taxon>Sphaerophragmiaceae</taxon>
        <taxon>Austropuccinia</taxon>
    </lineage>
</organism>